<proteinExistence type="predicted"/>
<dbReference type="OrthoDB" id="7603018at2759"/>
<name>A0A4Y2B7Y8_ARAVE</name>
<reference evidence="2 3" key="1">
    <citation type="journal article" date="2019" name="Sci. Rep.">
        <title>Orb-weaving spider Araneus ventricosus genome elucidates the spidroin gene catalogue.</title>
        <authorList>
            <person name="Kono N."/>
            <person name="Nakamura H."/>
            <person name="Ohtoshi R."/>
            <person name="Moran D.A.P."/>
            <person name="Shinohara A."/>
            <person name="Yoshida Y."/>
            <person name="Fujiwara M."/>
            <person name="Mori M."/>
            <person name="Tomita M."/>
            <person name="Arakawa K."/>
        </authorList>
    </citation>
    <scope>NUCLEOTIDE SEQUENCE [LARGE SCALE GENOMIC DNA]</scope>
</reference>
<gene>
    <name evidence="2" type="ORF">AVEN_159097_1</name>
</gene>
<dbReference type="InterPro" id="IPR009057">
    <property type="entry name" value="Homeodomain-like_sf"/>
</dbReference>
<keyword evidence="3" id="KW-1185">Reference proteome</keyword>
<accession>A0A4Y2B7Y8</accession>
<protein>
    <recommendedName>
        <fullName evidence="4">Paired domain-containing protein</fullName>
    </recommendedName>
</protein>
<comment type="subcellular location">
    <subcellularLocation>
        <location evidence="1">Nucleus</location>
    </subcellularLocation>
</comment>
<sequence length="111" mass="12606">MGFRRDIRNLTIQQQEAIVNGRAQSRTLLVLGKQFNISESGISKFLKKWVDQVGVPRVPKSGGPHSTSHPLDRNVLRLTCVNPHLTAVDIAREFCDPQNLKPFVRTIRSRF</sequence>
<dbReference type="SUPFAM" id="SSF46689">
    <property type="entry name" value="Homeodomain-like"/>
    <property type="match status" value="1"/>
</dbReference>
<comment type="caution">
    <text evidence="2">The sequence shown here is derived from an EMBL/GenBank/DDBJ whole genome shotgun (WGS) entry which is preliminary data.</text>
</comment>
<dbReference type="GO" id="GO:0005634">
    <property type="term" value="C:nucleus"/>
    <property type="evidence" value="ECO:0007669"/>
    <property type="project" value="UniProtKB-SubCell"/>
</dbReference>
<evidence type="ECO:0000313" key="3">
    <source>
        <dbReference type="Proteomes" id="UP000499080"/>
    </source>
</evidence>
<dbReference type="AlphaFoldDB" id="A0A4Y2B7Y8"/>
<organism evidence="2 3">
    <name type="scientific">Araneus ventricosus</name>
    <name type="common">Orbweaver spider</name>
    <name type="synonym">Epeira ventricosa</name>
    <dbReference type="NCBI Taxonomy" id="182803"/>
    <lineage>
        <taxon>Eukaryota</taxon>
        <taxon>Metazoa</taxon>
        <taxon>Ecdysozoa</taxon>
        <taxon>Arthropoda</taxon>
        <taxon>Chelicerata</taxon>
        <taxon>Arachnida</taxon>
        <taxon>Araneae</taxon>
        <taxon>Araneomorphae</taxon>
        <taxon>Entelegynae</taxon>
        <taxon>Araneoidea</taxon>
        <taxon>Araneidae</taxon>
        <taxon>Araneus</taxon>
    </lineage>
</organism>
<evidence type="ECO:0000313" key="2">
    <source>
        <dbReference type="EMBL" id="GBL88511.1"/>
    </source>
</evidence>
<evidence type="ECO:0008006" key="4">
    <source>
        <dbReference type="Google" id="ProtNLM"/>
    </source>
</evidence>
<dbReference type="Proteomes" id="UP000499080">
    <property type="component" value="Unassembled WGS sequence"/>
</dbReference>
<dbReference type="EMBL" id="BGPR01000060">
    <property type="protein sequence ID" value="GBL88511.1"/>
    <property type="molecule type" value="Genomic_DNA"/>
</dbReference>
<evidence type="ECO:0000256" key="1">
    <source>
        <dbReference type="ARBA" id="ARBA00004123"/>
    </source>
</evidence>